<evidence type="ECO:0000313" key="2">
    <source>
        <dbReference type="EMBL" id="TXK09328.1"/>
    </source>
</evidence>
<dbReference type="EMBL" id="VRSV01000002">
    <property type="protein sequence ID" value="TXK09328.1"/>
    <property type="molecule type" value="Genomic_DNA"/>
</dbReference>
<protein>
    <recommendedName>
        <fullName evidence="4">Secreted protein</fullName>
    </recommendedName>
</protein>
<reference evidence="2 3" key="1">
    <citation type="submission" date="2019-08" db="EMBL/GenBank/DDBJ databases">
        <authorList>
            <person name="Dong K."/>
        </authorList>
    </citation>
    <scope>NUCLEOTIDE SEQUENCE [LARGE SCALE GENOMIC DNA]</scope>
    <source>
        <strain evidence="2 3">JCM14558</strain>
    </source>
</reference>
<evidence type="ECO:0000256" key="1">
    <source>
        <dbReference type="SAM" id="SignalP"/>
    </source>
</evidence>
<sequence length="102" mass="10460">MKKIRGILGASAIAAALIVGGFAAPAQAGVGGCSSLAKDGRYIVGSCTANNPGPNATMQLGFRCIGERVGAVHYGTVTVGYGASFRYDSECWFGLAEVWRAD</sequence>
<feature type="signal peptide" evidence="1">
    <location>
        <begin position="1"/>
        <end position="28"/>
    </location>
</feature>
<gene>
    <name evidence="2" type="ORF">FVP77_10285</name>
</gene>
<keyword evidence="1" id="KW-0732">Signal</keyword>
<comment type="caution">
    <text evidence="2">The sequence shown here is derived from an EMBL/GenBank/DDBJ whole genome shotgun (WGS) entry which is preliminary data.</text>
</comment>
<dbReference type="PROSITE" id="PS51257">
    <property type="entry name" value="PROKAR_LIPOPROTEIN"/>
    <property type="match status" value="1"/>
</dbReference>
<keyword evidence="3" id="KW-1185">Reference proteome</keyword>
<accession>A0A5C8HTW7</accession>
<dbReference type="Proteomes" id="UP000321034">
    <property type="component" value="Unassembled WGS sequence"/>
</dbReference>
<dbReference type="OrthoDB" id="5156828at2"/>
<dbReference type="AlphaFoldDB" id="A0A5C8HTW7"/>
<organism evidence="2 3">
    <name type="scientific">Microbacterium hatanonis</name>
    <dbReference type="NCBI Taxonomy" id="404366"/>
    <lineage>
        <taxon>Bacteria</taxon>
        <taxon>Bacillati</taxon>
        <taxon>Actinomycetota</taxon>
        <taxon>Actinomycetes</taxon>
        <taxon>Micrococcales</taxon>
        <taxon>Microbacteriaceae</taxon>
        <taxon>Microbacterium</taxon>
    </lineage>
</organism>
<evidence type="ECO:0000313" key="3">
    <source>
        <dbReference type="Proteomes" id="UP000321034"/>
    </source>
</evidence>
<feature type="chain" id="PRO_5023066071" description="Secreted protein" evidence="1">
    <location>
        <begin position="29"/>
        <end position="102"/>
    </location>
</feature>
<name>A0A5C8HTW7_9MICO</name>
<proteinExistence type="predicted"/>
<dbReference type="RefSeq" id="WP_147894550.1">
    <property type="nucleotide sequence ID" value="NZ_BAAANR010000001.1"/>
</dbReference>
<evidence type="ECO:0008006" key="4">
    <source>
        <dbReference type="Google" id="ProtNLM"/>
    </source>
</evidence>